<dbReference type="RefSeq" id="WP_064240886.1">
    <property type="nucleotide sequence ID" value="NZ_LPUX01000053.1"/>
</dbReference>
<dbReference type="GO" id="GO:0015920">
    <property type="term" value="P:lipopolysaccharide transport"/>
    <property type="evidence" value="ECO:0007669"/>
    <property type="project" value="TreeGrafter"/>
</dbReference>
<dbReference type="GO" id="GO:0055085">
    <property type="term" value="P:transmembrane transport"/>
    <property type="evidence" value="ECO:0007669"/>
    <property type="project" value="InterPro"/>
</dbReference>
<comment type="subcellular location">
    <subcellularLocation>
        <location evidence="1">Cell membrane</location>
        <topology evidence="1">Multi-pass membrane protein</topology>
    </subcellularLocation>
</comment>
<dbReference type="EMBL" id="LPUX01000053">
    <property type="protein sequence ID" value="OAP40577.1"/>
    <property type="molecule type" value="Genomic_DNA"/>
</dbReference>
<evidence type="ECO:0000256" key="2">
    <source>
        <dbReference type="ARBA" id="ARBA00022475"/>
    </source>
</evidence>
<gene>
    <name evidence="7" type="ORF">AU381_01300</name>
</gene>
<protein>
    <submittedName>
        <fullName evidence="7">LPS export ABC transporter permease LptF</fullName>
    </submittedName>
</protein>
<proteinExistence type="predicted"/>
<sequence>MKLIERYIFRRATIMFLATLLPLLGIVWTTQALSNVNLVTDSGQSIFAFLKLATLILPSVVPIILPFALLIGVTQTLSVMNTDSELTVLNAAGSSRMSVIRPVIYLAVGLSVLSFVVDNFVEPYSRVAVRKMIATAHADLLSSVVQENAFRKITDGLYVQVAARRSGGVLHGIFVADSRNPNFELVYYAREGAVDEERSALVMKDGEVHRKLPDGGVSVIKFDSYAFDLTDMTRAAGEATIRAKDRDLFYLIDPDPNDTSYKRSPLTFAAELHRRLTEWTYPLLFGLIALVVSSDARSHREARLHPTISAVGAALVIRWMTFYAGNSAEDSIWFVPLMYLVPLVTGALVIRQLASNRRLDIPTTWKEKLTDFLLRLRLLRAASADGEQAS</sequence>
<feature type="transmembrane region" description="Helical" evidence="6">
    <location>
        <begin position="308"/>
        <end position="325"/>
    </location>
</feature>
<feature type="transmembrane region" description="Helical" evidence="6">
    <location>
        <begin position="331"/>
        <end position="350"/>
    </location>
</feature>
<evidence type="ECO:0000256" key="3">
    <source>
        <dbReference type="ARBA" id="ARBA00022692"/>
    </source>
</evidence>
<keyword evidence="4 6" id="KW-1133">Transmembrane helix</keyword>
<accession>A0A178XZB3</accession>
<evidence type="ECO:0000313" key="7">
    <source>
        <dbReference type="EMBL" id="OAP40577.1"/>
    </source>
</evidence>
<dbReference type="InterPro" id="IPR005495">
    <property type="entry name" value="LptG/LptF_permease"/>
</dbReference>
<comment type="caution">
    <text evidence="7">The sequence shown here is derived from an EMBL/GenBank/DDBJ whole genome shotgun (WGS) entry which is preliminary data.</text>
</comment>
<reference evidence="7 8" key="1">
    <citation type="journal article" date="2016" name="Int. J. Syst. Evol. Microbiol.">
        <title>Ensifer glycinis sp. nov., an novel rhizobial species associated with Glycine spp.</title>
        <authorList>
            <person name="Yan H."/>
            <person name="Yan J."/>
            <person name="Sui X.H."/>
            <person name="Wang E.T."/>
            <person name="Chen W.X."/>
            <person name="Zhang X.X."/>
            <person name="Chen W.F."/>
        </authorList>
    </citation>
    <scope>NUCLEOTIDE SEQUENCE [LARGE SCALE GENOMIC DNA]</scope>
    <source>
        <strain evidence="7 8">CCBAU 23380</strain>
    </source>
</reference>
<dbReference type="OrthoDB" id="8477889at2"/>
<dbReference type="STRING" id="1472378.AU381_01300"/>
<dbReference type="PANTHER" id="PTHR33529:SF6">
    <property type="entry name" value="YJGP_YJGQ FAMILY PERMEASE"/>
    <property type="match status" value="1"/>
</dbReference>
<evidence type="ECO:0000313" key="8">
    <source>
        <dbReference type="Proteomes" id="UP000094025"/>
    </source>
</evidence>
<dbReference type="Pfam" id="PF03739">
    <property type="entry name" value="LptF_LptG"/>
    <property type="match status" value="1"/>
</dbReference>
<keyword evidence="5 6" id="KW-0472">Membrane</keyword>
<evidence type="ECO:0000256" key="6">
    <source>
        <dbReference type="SAM" id="Phobius"/>
    </source>
</evidence>
<evidence type="ECO:0000256" key="1">
    <source>
        <dbReference type="ARBA" id="ARBA00004651"/>
    </source>
</evidence>
<dbReference type="Proteomes" id="UP000094025">
    <property type="component" value="Unassembled WGS sequence"/>
</dbReference>
<name>A0A178XZB3_9HYPH</name>
<dbReference type="GO" id="GO:0043190">
    <property type="term" value="C:ATP-binding cassette (ABC) transporter complex"/>
    <property type="evidence" value="ECO:0007669"/>
    <property type="project" value="InterPro"/>
</dbReference>
<evidence type="ECO:0000256" key="5">
    <source>
        <dbReference type="ARBA" id="ARBA00023136"/>
    </source>
</evidence>
<keyword evidence="3 6" id="KW-0812">Transmembrane</keyword>
<keyword evidence="2" id="KW-1003">Cell membrane</keyword>
<evidence type="ECO:0000256" key="4">
    <source>
        <dbReference type="ARBA" id="ARBA00022989"/>
    </source>
</evidence>
<dbReference type="NCBIfam" id="TIGR04407">
    <property type="entry name" value="LptF_YjgP"/>
    <property type="match status" value="1"/>
</dbReference>
<organism evidence="7 8">
    <name type="scientific">Sinorhizobium glycinis</name>
    <dbReference type="NCBI Taxonomy" id="1472378"/>
    <lineage>
        <taxon>Bacteria</taxon>
        <taxon>Pseudomonadati</taxon>
        <taxon>Pseudomonadota</taxon>
        <taxon>Alphaproteobacteria</taxon>
        <taxon>Hyphomicrobiales</taxon>
        <taxon>Rhizobiaceae</taxon>
        <taxon>Sinorhizobium/Ensifer group</taxon>
        <taxon>Sinorhizobium</taxon>
    </lineage>
</organism>
<keyword evidence="8" id="KW-1185">Reference proteome</keyword>
<feature type="transmembrane region" description="Helical" evidence="6">
    <location>
        <begin position="48"/>
        <end position="71"/>
    </location>
</feature>
<dbReference type="AlphaFoldDB" id="A0A178XZB3"/>
<dbReference type="PANTHER" id="PTHR33529">
    <property type="entry name" value="SLR0882 PROTEIN-RELATED"/>
    <property type="match status" value="1"/>
</dbReference>
<dbReference type="InterPro" id="IPR030922">
    <property type="entry name" value="LptF"/>
</dbReference>